<keyword evidence="7 13" id="KW-0808">Transferase</keyword>
<comment type="catalytic activity">
    <reaction evidence="13">
        <text>a lipid A disaccharide + ATP = a lipid IVA + ADP + H(+)</text>
        <dbReference type="Rhea" id="RHEA:67840"/>
        <dbReference type="ChEBI" id="CHEBI:15378"/>
        <dbReference type="ChEBI" id="CHEBI:30616"/>
        <dbReference type="ChEBI" id="CHEBI:176343"/>
        <dbReference type="ChEBI" id="CHEBI:176425"/>
        <dbReference type="ChEBI" id="CHEBI:456216"/>
        <dbReference type="EC" id="2.7.1.130"/>
    </reaction>
</comment>
<keyword evidence="5 13" id="KW-0444">Lipid biosynthesis</keyword>
<keyword evidence="8 13" id="KW-0547">Nucleotide-binding</keyword>
<dbReference type="Pfam" id="PF02606">
    <property type="entry name" value="LpxK"/>
    <property type="match status" value="1"/>
</dbReference>
<dbReference type="EMBL" id="MHFR01000013">
    <property type="protein sequence ID" value="OGW99164.1"/>
    <property type="molecule type" value="Genomic_DNA"/>
</dbReference>
<organism evidence="14 15">
    <name type="scientific">Candidatus Danuiimicrobium aquiferis</name>
    <dbReference type="NCBI Taxonomy" id="1801832"/>
    <lineage>
        <taxon>Bacteria</taxon>
        <taxon>Pseudomonadati</taxon>
        <taxon>Candidatus Omnitrophota</taxon>
        <taxon>Candidatus Danuiimicrobium</taxon>
    </lineage>
</organism>
<name>A0A1G1L212_9BACT</name>
<evidence type="ECO:0000256" key="2">
    <source>
        <dbReference type="ARBA" id="ARBA00004870"/>
    </source>
</evidence>
<dbReference type="PANTHER" id="PTHR42724:SF1">
    <property type="entry name" value="TETRAACYLDISACCHARIDE 4'-KINASE, MITOCHONDRIAL-RELATED"/>
    <property type="match status" value="1"/>
</dbReference>
<evidence type="ECO:0000256" key="1">
    <source>
        <dbReference type="ARBA" id="ARBA00002274"/>
    </source>
</evidence>
<dbReference type="AlphaFoldDB" id="A0A1G1L212"/>
<feature type="binding site" evidence="13">
    <location>
        <begin position="59"/>
        <end position="66"/>
    </location>
    <ligand>
        <name>ATP</name>
        <dbReference type="ChEBI" id="CHEBI:30616"/>
    </ligand>
</feature>
<evidence type="ECO:0000256" key="12">
    <source>
        <dbReference type="ARBA" id="ARBA00029757"/>
    </source>
</evidence>
<evidence type="ECO:0000256" key="5">
    <source>
        <dbReference type="ARBA" id="ARBA00022516"/>
    </source>
</evidence>
<gene>
    <name evidence="13" type="primary">lpxK</name>
    <name evidence="14" type="ORF">A3G33_10050</name>
</gene>
<keyword evidence="10 13" id="KW-0067">ATP-binding</keyword>
<evidence type="ECO:0000256" key="11">
    <source>
        <dbReference type="ARBA" id="ARBA00023098"/>
    </source>
</evidence>
<dbReference type="UniPathway" id="UPA00359">
    <property type="reaction ID" value="UER00482"/>
</dbReference>
<dbReference type="GO" id="GO:0009029">
    <property type="term" value="F:lipid-A 4'-kinase activity"/>
    <property type="evidence" value="ECO:0007669"/>
    <property type="project" value="UniProtKB-UniRule"/>
</dbReference>
<dbReference type="PANTHER" id="PTHR42724">
    <property type="entry name" value="TETRAACYLDISACCHARIDE 4'-KINASE"/>
    <property type="match status" value="1"/>
</dbReference>
<evidence type="ECO:0000313" key="15">
    <source>
        <dbReference type="Proteomes" id="UP000178187"/>
    </source>
</evidence>
<dbReference type="HAMAP" id="MF_00409">
    <property type="entry name" value="LpxK"/>
    <property type="match status" value="1"/>
</dbReference>
<evidence type="ECO:0000256" key="4">
    <source>
        <dbReference type="ARBA" id="ARBA00016436"/>
    </source>
</evidence>
<comment type="caution">
    <text evidence="14">The sequence shown here is derived from an EMBL/GenBank/DDBJ whole genome shotgun (WGS) entry which is preliminary data.</text>
</comment>
<comment type="similarity">
    <text evidence="13">Belongs to the LpxK family.</text>
</comment>
<reference evidence="14 15" key="1">
    <citation type="journal article" date="2016" name="Nat. Commun.">
        <title>Thousands of microbial genomes shed light on interconnected biogeochemical processes in an aquifer system.</title>
        <authorList>
            <person name="Anantharaman K."/>
            <person name="Brown C.T."/>
            <person name="Hug L.A."/>
            <person name="Sharon I."/>
            <person name="Castelle C.J."/>
            <person name="Probst A.J."/>
            <person name="Thomas B.C."/>
            <person name="Singh A."/>
            <person name="Wilkins M.J."/>
            <person name="Karaoz U."/>
            <person name="Brodie E.L."/>
            <person name="Williams K.H."/>
            <person name="Hubbard S.S."/>
            <person name="Banfield J.F."/>
        </authorList>
    </citation>
    <scope>NUCLEOTIDE SEQUENCE [LARGE SCALE GENOMIC DNA]</scope>
</reference>
<dbReference type="Proteomes" id="UP000178187">
    <property type="component" value="Unassembled WGS sequence"/>
</dbReference>
<evidence type="ECO:0000256" key="3">
    <source>
        <dbReference type="ARBA" id="ARBA00012071"/>
    </source>
</evidence>
<comment type="function">
    <text evidence="1 13">Transfers the gamma-phosphate of ATP to the 4'-position of a tetraacyldisaccharide 1-phosphate intermediate (termed DS-1-P) to form tetraacyldisaccharide 1,4'-bis-phosphate (lipid IVA).</text>
</comment>
<evidence type="ECO:0000256" key="8">
    <source>
        <dbReference type="ARBA" id="ARBA00022741"/>
    </source>
</evidence>
<accession>A0A1G1L212</accession>
<keyword evidence="11 13" id="KW-0443">Lipid metabolism</keyword>
<evidence type="ECO:0000256" key="9">
    <source>
        <dbReference type="ARBA" id="ARBA00022777"/>
    </source>
</evidence>
<evidence type="ECO:0000256" key="13">
    <source>
        <dbReference type="HAMAP-Rule" id="MF_00409"/>
    </source>
</evidence>
<protein>
    <recommendedName>
        <fullName evidence="4 13">Tetraacyldisaccharide 4'-kinase</fullName>
        <ecNumber evidence="3 13">2.7.1.130</ecNumber>
    </recommendedName>
    <alternativeName>
        <fullName evidence="12 13">Lipid A 4'-kinase</fullName>
    </alternativeName>
</protein>
<dbReference type="GO" id="GO:0005524">
    <property type="term" value="F:ATP binding"/>
    <property type="evidence" value="ECO:0007669"/>
    <property type="project" value="UniProtKB-UniRule"/>
</dbReference>
<keyword evidence="6 13" id="KW-0441">Lipid A biosynthesis</keyword>
<dbReference type="GO" id="GO:0016020">
    <property type="term" value="C:membrane"/>
    <property type="evidence" value="ECO:0007669"/>
    <property type="project" value="GOC"/>
</dbReference>
<keyword evidence="9 13" id="KW-0418">Kinase</keyword>
<dbReference type="GO" id="GO:0009245">
    <property type="term" value="P:lipid A biosynthetic process"/>
    <property type="evidence" value="ECO:0007669"/>
    <property type="project" value="UniProtKB-UniRule"/>
</dbReference>
<comment type="pathway">
    <text evidence="2 13">Glycolipid biosynthesis; lipid IV(A) biosynthesis; lipid IV(A) from (3R)-3-hydroxytetradecanoyl-[acyl-carrier-protein] and UDP-N-acetyl-alpha-D-glucosamine: step 6/6.</text>
</comment>
<proteinExistence type="inferred from homology"/>
<dbReference type="NCBIfam" id="TIGR00682">
    <property type="entry name" value="lpxK"/>
    <property type="match status" value="1"/>
</dbReference>
<dbReference type="InterPro" id="IPR003758">
    <property type="entry name" value="LpxK"/>
</dbReference>
<sequence>MAENRPTSGGVFCFLLKSIFNFASFFYGKGVQIHRLLYQKNIFKTESFEKTVISIGNLTWGGTGKTPMVEYIANYFITREKIPMILARGYGKDESKELANKLPAAQLGIGSDRVAVAKKILSKSSIDMILLDDGFQHWRIKRDFDIVLINALNPFGNLSILPRGILREPMSSLSRASFIILTDTNLVPRKETDFLKEKIRTFNPPVEFAEACHEPVCFYRADSPHKQIPLDQLEGKRMTVFSGIGMPRSFQMILNRIGVKSVRNFEFDDHHMFLSRELEDIRKEKSLSRSEGSITTEKDYFRCPGRITQILNPYILKIHMRLISGEEEFQTRLDSFFEEGSHG</sequence>
<evidence type="ECO:0000256" key="10">
    <source>
        <dbReference type="ARBA" id="ARBA00022840"/>
    </source>
</evidence>
<dbReference type="EC" id="2.7.1.130" evidence="3 13"/>
<evidence type="ECO:0000256" key="7">
    <source>
        <dbReference type="ARBA" id="ARBA00022679"/>
    </source>
</evidence>
<evidence type="ECO:0000256" key="6">
    <source>
        <dbReference type="ARBA" id="ARBA00022556"/>
    </source>
</evidence>
<evidence type="ECO:0000313" key="14">
    <source>
        <dbReference type="EMBL" id="OGW99164.1"/>
    </source>
</evidence>